<dbReference type="PANTHER" id="PTHR46229:SF4">
    <property type="entry name" value="ACID STRESS PROTEIN IBAG"/>
    <property type="match status" value="1"/>
</dbReference>
<name>A0A2S7UU13_9GAMM</name>
<keyword evidence="3" id="KW-0132">Cell division</keyword>
<evidence type="ECO:0000313" key="4">
    <source>
        <dbReference type="Proteomes" id="UP000239007"/>
    </source>
</evidence>
<dbReference type="PIRSF" id="PIRSF003113">
    <property type="entry name" value="BolA"/>
    <property type="match status" value="1"/>
</dbReference>
<dbReference type="InterPro" id="IPR036065">
    <property type="entry name" value="BolA-like_sf"/>
</dbReference>
<evidence type="ECO:0000256" key="2">
    <source>
        <dbReference type="RuleBase" id="RU003860"/>
    </source>
</evidence>
<protein>
    <submittedName>
        <fullName evidence="3">Cell division protein BolA</fullName>
    </submittedName>
</protein>
<comment type="caution">
    <text evidence="3">The sequence shown here is derived from an EMBL/GenBank/DDBJ whole genome shotgun (WGS) entry which is preliminary data.</text>
</comment>
<dbReference type="PANTHER" id="PTHR46229">
    <property type="entry name" value="BOLA TRANSCRIPTION REGULATOR"/>
    <property type="match status" value="1"/>
</dbReference>
<dbReference type="RefSeq" id="WP_105051704.1">
    <property type="nucleotide sequence ID" value="NZ_BMYG01000003.1"/>
</dbReference>
<dbReference type="GO" id="GO:0051301">
    <property type="term" value="P:cell division"/>
    <property type="evidence" value="ECO:0007669"/>
    <property type="project" value="UniProtKB-KW"/>
</dbReference>
<organism evidence="3 4">
    <name type="scientific">Psychrosphaera saromensis</name>
    <dbReference type="NCBI Taxonomy" id="716813"/>
    <lineage>
        <taxon>Bacteria</taxon>
        <taxon>Pseudomonadati</taxon>
        <taxon>Pseudomonadota</taxon>
        <taxon>Gammaproteobacteria</taxon>
        <taxon>Alteromonadales</taxon>
        <taxon>Pseudoalteromonadaceae</taxon>
        <taxon>Psychrosphaera</taxon>
    </lineage>
</organism>
<dbReference type="Proteomes" id="UP000239007">
    <property type="component" value="Unassembled WGS sequence"/>
</dbReference>
<keyword evidence="3" id="KW-0131">Cell cycle</keyword>
<keyword evidence="4" id="KW-1185">Reference proteome</keyword>
<proteinExistence type="inferred from homology"/>
<evidence type="ECO:0000313" key="3">
    <source>
        <dbReference type="EMBL" id="PQJ53225.1"/>
    </source>
</evidence>
<dbReference type="AlphaFoldDB" id="A0A2S7UU13"/>
<dbReference type="OrthoDB" id="9812890at2"/>
<evidence type="ECO:0000256" key="1">
    <source>
        <dbReference type="ARBA" id="ARBA00005578"/>
    </source>
</evidence>
<accession>A0A2S7UU13</accession>
<dbReference type="Gene3D" id="3.30.300.90">
    <property type="entry name" value="BolA-like"/>
    <property type="match status" value="1"/>
</dbReference>
<dbReference type="SUPFAM" id="SSF82657">
    <property type="entry name" value="BolA-like"/>
    <property type="match status" value="1"/>
</dbReference>
<reference evidence="3 4" key="1">
    <citation type="submission" date="2016-12" db="EMBL/GenBank/DDBJ databases">
        <title>Diversity of luminous bacteria.</title>
        <authorList>
            <person name="Yoshizawa S."/>
            <person name="Kogure K."/>
        </authorList>
    </citation>
    <scope>NUCLEOTIDE SEQUENCE [LARGE SCALE GENOMIC DNA]</scope>
    <source>
        <strain evidence="3 4">SA4-48</strain>
    </source>
</reference>
<comment type="similarity">
    <text evidence="1 2">Belongs to the BolA/IbaG family.</text>
</comment>
<sequence length="85" mass="9624">MELREIEEKLTKELDLDEVMVKSDGSHFQITAVGTCFEELSRVKQQQLVLKLLSGYIADGSMHAVSVKAYTPKAWARDKKLQLLS</sequence>
<dbReference type="EMBL" id="MSCH01000003">
    <property type="protein sequence ID" value="PQJ53225.1"/>
    <property type="molecule type" value="Genomic_DNA"/>
</dbReference>
<gene>
    <name evidence="3" type="ORF">BTO11_05780</name>
</gene>
<dbReference type="Pfam" id="PF01722">
    <property type="entry name" value="BolA"/>
    <property type="match status" value="1"/>
</dbReference>
<dbReference type="InterPro" id="IPR050961">
    <property type="entry name" value="BolA/IbaG_stress_morph_reg"/>
</dbReference>
<dbReference type="InterPro" id="IPR002634">
    <property type="entry name" value="BolA"/>
</dbReference>